<dbReference type="EMBL" id="RBVX01000083">
    <property type="protein sequence ID" value="RSL29228.1"/>
    <property type="molecule type" value="Genomic_DNA"/>
</dbReference>
<keyword evidence="2" id="KW-1185">Reference proteome</keyword>
<proteinExistence type="predicted"/>
<dbReference type="AlphaFoldDB" id="A0A3R9P205"/>
<reference evidence="1 2" key="1">
    <citation type="submission" date="2018-10" db="EMBL/GenBank/DDBJ databases">
        <title>Draft genome sequence of Bacillus salarius IM0101, isolated from a hypersaline soil in Inner Mongolia, China.</title>
        <authorList>
            <person name="Yamprayoonswat W."/>
            <person name="Boonvisut S."/>
            <person name="Jumpathong W."/>
            <person name="Sittihan S."/>
            <person name="Ruangsuj P."/>
            <person name="Wanthongcharoen S."/>
            <person name="Thongpramul N."/>
            <person name="Pimmason S."/>
            <person name="Yu B."/>
            <person name="Yasawong M."/>
        </authorList>
    </citation>
    <scope>NUCLEOTIDE SEQUENCE [LARGE SCALE GENOMIC DNA]</scope>
    <source>
        <strain evidence="1 2">IM0101</strain>
    </source>
</reference>
<organism evidence="1 2">
    <name type="scientific">Salibacterium salarium</name>
    <dbReference type="NCBI Taxonomy" id="284579"/>
    <lineage>
        <taxon>Bacteria</taxon>
        <taxon>Bacillati</taxon>
        <taxon>Bacillota</taxon>
        <taxon>Bacilli</taxon>
        <taxon>Bacillales</taxon>
        <taxon>Bacillaceae</taxon>
    </lineage>
</organism>
<protein>
    <submittedName>
        <fullName evidence="1">Uncharacterized protein</fullName>
    </submittedName>
</protein>
<dbReference type="RefSeq" id="WP_125562912.1">
    <property type="nucleotide sequence ID" value="NZ_RBVX01000083.1"/>
</dbReference>
<dbReference type="OrthoDB" id="2656489at2"/>
<dbReference type="InterPro" id="IPR011604">
    <property type="entry name" value="PDDEXK-like_dom_sf"/>
</dbReference>
<dbReference type="Gene3D" id="3.90.320.10">
    <property type="match status" value="1"/>
</dbReference>
<comment type="caution">
    <text evidence="1">The sequence shown here is derived from an EMBL/GenBank/DDBJ whole genome shotgun (WGS) entry which is preliminary data.</text>
</comment>
<accession>A0A3R9P205</accession>
<gene>
    <name evidence="1" type="ORF">D7Z54_32335</name>
</gene>
<sequence length="341" mass="38731">MSAAQALRTEIAEAAPQEKAQAIADDFTRQLDAWYSRPETFDNDLDRQIAKWYADAPNVFPKRPYFSPSSATDCPRAQYFKQLRAKKDAQPKQPHQGRWAGIGTVIGGMIQRDVLAMERNMPDATFRFERTERGEPMFEDFAKVNTPVTHGGHAFHLFGTCDGIMTYVDPETGEVLRVGLEIKSKQTTSAKTSQYSMRTPEEKHVAQCAVYSRMYNVDYYVILYVNASKKKWSYEPEEYADTPDIRAFGVYFTDSDREAIFDGFSDILDAVKAKTPPPLSLENWTFNNFKTACVTSLSEDELADIRAKVAKVRKSGLPEFKKRNYTDALAEIEDIRKEADA</sequence>
<dbReference type="Proteomes" id="UP000275076">
    <property type="component" value="Unassembled WGS sequence"/>
</dbReference>
<evidence type="ECO:0000313" key="1">
    <source>
        <dbReference type="EMBL" id="RSL29228.1"/>
    </source>
</evidence>
<name>A0A3R9P205_9BACI</name>
<evidence type="ECO:0000313" key="2">
    <source>
        <dbReference type="Proteomes" id="UP000275076"/>
    </source>
</evidence>